<protein>
    <recommendedName>
        <fullName evidence="1">RNase H type-1 domain-containing protein</fullName>
    </recommendedName>
</protein>
<dbReference type="GO" id="GO:0004523">
    <property type="term" value="F:RNA-DNA hybrid ribonuclease activity"/>
    <property type="evidence" value="ECO:0007669"/>
    <property type="project" value="InterPro"/>
</dbReference>
<dbReference type="Proteomes" id="UP000467841">
    <property type="component" value="Unassembled WGS sequence"/>
</dbReference>
<evidence type="ECO:0000313" key="3">
    <source>
        <dbReference type="Proteomes" id="UP000467841"/>
    </source>
</evidence>
<name>A0A6D2IBD3_9BRAS</name>
<dbReference type="Pfam" id="PF13456">
    <property type="entry name" value="RVT_3"/>
    <property type="match status" value="1"/>
</dbReference>
<organism evidence="2 3">
    <name type="scientific">Microthlaspi erraticum</name>
    <dbReference type="NCBI Taxonomy" id="1685480"/>
    <lineage>
        <taxon>Eukaryota</taxon>
        <taxon>Viridiplantae</taxon>
        <taxon>Streptophyta</taxon>
        <taxon>Embryophyta</taxon>
        <taxon>Tracheophyta</taxon>
        <taxon>Spermatophyta</taxon>
        <taxon>Magnoliopsida</taxon>
        <taxon>eudicotyledons</taxon>
        <taxon>Gunneridae</taxon>
        <taxon>Pentapetalae</taxon>
        <taxon>rosids</taxon>
        <taxon>malvids</taxon>
        <taxon>Brassicales</taxon>
        <taxon>Brassicaceae</taxon>
        <taxon>Coluteocarpeae</taxon>
        <taxon>Microthlaspi</taxon>
    </lineage>
</organism>
<reference evidence="2" key="1">
    <citation type="submission" date="2020-01" db="EMBL/GenBank/DDBJ databases">
        <authorList>
            <person name="Mishra B."/>
        </authorList>
    </citation>
    <scope>NUCLEOTIDE SEQUENCE [LARGE SCALE GENOMIC DNA]</scope>
</reference>
<gene>
    <name evidence="2" type="ORF">MERR_LOCUS9805</name>
</gene>
<accession>A0A6D2IBD3</accession>
<feature type="domain" description="RNase H type-1" evidence="1">
    <location>
        <begin position="31"/>
        <end position="89"/>
    </location>
</feature>
<evidence type="ECO:0000313" key="2">
    <source>
        <dbReference type="EMBL" id="CAA7022570.1"/>
    </source>
</evidence>
<proteinExistence type="predicted"/>
<comment type="caution">
    <text evidence="2">The sequence shown here is derived from an EMBL/GenBank/DDBJ whole genome shotgun (WGS) entry which is preliminary data.</text>
</comment>
<dbReference type="EMBL" id="CACVBM020000710">
    <property type="protein sequence ID" value="CAA7022570.1"/>
    <property type="molecule type" value="Genomic_DNA"/>
</dbReference>
<dbReference type="GO" id="GO:0003676">
    <property type="term" value="F:nucleic acid binding"/>
    <property type="evidence" value="ECO:0007669"/>
    <property type="project" value="InterPro"/>
</dbReference>
<dbReference type="InterPro" id="IPR002156">
    <property type="entry name" value="RNaseH_domain"/>
</dbReference>
<dbReference type="OrthoDB" id="1112675at2759"/>
<dbReference type="AlphaFoldDB" id="A0A6D2IBD3"/>
<sequence length="117" mass="13189">MQPCSLSTPRGVFSFDLGNEVCITARITIHQVETDCLQLVKLVEEDEFWPSMAIEIDEFQLVRSCLTSFTIIFIPRLYNVRADVLAKAARARDSLFTYVNSLIPSWLAHKASLLGPV</sequence>
<evidence type="ECO:0000259" key="1">
    <source>
        <dbReference type="Pfam" id="PF13456"/>
    </source>
</evidence>
<keyword evidence="3" id="KW-1185">Reference proteome</keyword>